<dbReference type="Gene3D" id="1.10.357.10">
    <property type="entry name" value="Tetracycline Repressor, domain 2"/>
    <property type="match status" value="1"/>
</dbReference>
<comment type="caution">
    <text evidence="4">The sequence shown here is derived from an EMBL/GenBank/DDBJ whole genome shotgun (WGS) entry which is preliminary data.</text>
</comment>
<sequence length="96" mass="10619">MDIDLVERRESIPCPGPMDPPPAAAGRHSEMTRAVLRGYGLAEPDQTDAIRLLHSTFHGYVSLETAGGFRHTPRDVNASWARALEALDKVLRTWPV</sequence>
<proteinExistence type="predicted"/>
<gene>
    <name evidence="4" type="ORF">ACFQ1S_09205</name>
</gene>
<dbReference type="SUPFAM" id="SSF48498">
    <property type="entry name" value="Tetracyclin repressor-like, C-terminal domain"/>
    <property type="match status" value="1"/>
</dbReference>
<evidence type="ECO:0000313" key="5">
    <source>
        <dbReference type="Proteomes" id="UP001597045"/>
    </source>
</evidence>
<evidence type="ECO:0000256" key="2">
    <source>
        <dbReference type="ARBA" id="ARBA00023163"/>
    </source>
</evidence>
<evidence type="ECO:0000259" key="3">
    <source>
        <dbReference type="Pfam" id="PF13305"/>
    </source>
</evidence>
<dbReference type="InterPro" id="IPR036271">
    <property type="entry name" value="Tet_transcr_reg_TetR-rel_C_sf"/>
</dbReference>
<evidence type="ECO:0000313" key="4">
    <source>
        <dbReference type="EMBL" id="MFD1045731.1"/>
    </source>
</evidence>
<dbReference type="Proteomes" id="UP001597045">
    <property type="component" value="Unassembled WGS sequence"/>
</dbReference>
<keyword evidence="1" id="KW-0805">Transcription regulation</keyword>
<name>A0ABW3M6P9_9PSEU</name>
<keyword evidence="2" id="KW-0804">Transcription</keyword>
<feature type="domain" description="HTH-type transcriptional regulator MT1864/Rv1816-like C-terminal" evidence="3">
    <location>
        <begin position="14"/>
        <end position="87"/>
    </location>
</feature>
<dbReference type="Pfam" id="PF13305">
    <property type="entry name" value="TetR_C_33"/>
    <property type="match status" value="1"/>
</dbReference>
<accession>A0ABW3M6P9</accession>
<dbReference type="EMBL" id="JBHTIS010000392">
    <property type="protein sequence ID" value="MFD1045731.1"/>
    <property type="molecule type" value="Genomic_DNA"/>
</dbReference>
<evidence type="ECO:0000256" key="1">
    <source>
        <dbReference type="ARBA" id="ARBA00023015"/>
    </source>
</evidence>
<organism evidence="4 5">
    <name type="scientific">Kibdelosporangium lantanae</name>
    <dbReference type="NCBI Taxonomy" id="1497396"/>
    <lineage>
        <taxon>Bacteria</taxon>
        <taxon>Bacillati</taxon>
        <taxon>Actinomycetota</taxon>
        <taxon>Actinomycetes</taxon>
        <taxon>Pseudonocardiales</taxon>
        <taxon>Pseudonocardiaceae</taxon>
        <taxon>Kibdelosporangium</taxon>
    </lineage>
</organism>
<reference evidence="5" key="1">
    <citation type="journal article" date="2019" name="Int. J. Syst. Evol. Microbiol.">
        <title>The Global Catalogue of Microorganisms (GCM) 10K type strain sequencing project: providing services to taxonomists for standard genome sequencing and annotation.</title>
        <authorList>
            <consortium name="The Broad Institute Genomics Platform"/>
            <consortium name="The Broad Institute Genome Sequencing Center for Infectious Disease"/>
            <person name="Wu L."/>
            <person name="Ma J."/>
        </authorList>
    </citation>
    <scope>NUCLEOTIDE SEQUENCE [LARGE SCALE GENOMIC DNA]</scope>
    <source>
        <strain evidence="5">JCM 31486</strain>
    </source>
</reference>
<dbReference type="InterPro" id="IPR025996">
    <property type="entry name" value="MT1864/Rv1816-like_C"/>
</dbReference>
<keyword evidence="5" id="KW-1185">Reference proteome</keyword>
<protein>
    <submittedName>
        <fullName evidence="4">TetR-like C-terminal domain-containing protein</fullName>
    </submittedName>
</protein>